<dbReference type="Proteomes" id="UP000509367">
    <property type="component" value="Chromosome"/>
</dbReference>
<gene>
    <name evidence="2" type="ORF">HTY61_14105</name>
</gene>
<organism evidence="2 3">
    <name type="scientific">Oricola thermophila</name>
    <dbReference type="NCBI Taxonomy" id="2742145"/>
    <lineage>
        <taxon>Bacteria</taxon>
        <taxon>Pseudomonadati</taxon>
        <taxon>Pseudomonadota</taxon>
        <taxon>Alphaproteobacteria</taxon>
        <taxon>Hyphomicrobiales</taxon>
        <taxon>Ahrensiaceae</taxon>
        <taxon>Oricola</taxon>
    </lineage>
</organism>
<reference evidence="2 3" key="1">
    <citation type="submission" date="2020-06" db="EMBL/GenBank/DDBJ databases">
        <title>Oricola thermophila sp. nov. isolated from a tidal sediments.</title>
        <authorList>
            <person name="Kwon K.K."/>
            <person name="Yang S.-H."/>
            <person name="Park M.-J."/>
        </authorList>
    </citation>
    <scope>NUCLEOTIDE SEQUENCE [LARGE SCALE GENOMIC DNA]</scope>
    <source>
        <strain evidence="2 3">MEBiC13590</strain>
    </source>
</reference>
<keyword evidence="1" id="KW-0802">TPR repeat</keyword>
<dbReference type="KEGG" id="orm:HTY61_14105"/>
<evidence type="ECO:0000256" key="1">
    <source>
        <dbReference type="PROSITE-ProRule" id="PRU00339"/>
    </source>
</evidence>
<dbReference type="AlphaFoldDB" id="A0A6N1VIF3"/>
<dbReference type="InterPro" id="IPR027417">
    <property type="entry name" value="P-loop_NTPase"/>
</dbReference>
<feature type="repeat" description="TPR" evidence="1">
    <location>
        <begin position="196"/>
        <end position="229"/>
    </location>
</feature>
<dbReference type="GO" id="GO:0042802">
    <property type="term" value="F:identical protein binding"/>
    <property type="evidence" value="ECO:0007669"/>
    <property type="project" value="InterPro"/>
</dbReference>
<dbReference type="Pfam" id="PF14559">
    <property type="entry name" value="TPR_19"/>
    <property type="match status" value="2"/>
</dbReference>
<protein>
    <submittedName>
        <fullName evidence="2">Tetratricopeptide repeat protein</fullName>
    </submittedName>
</protein>
<dbReference type="Pfam" id="PF13469">
    <property type="entry name" value="Sulfotransfer_3"/>
    <property type="match status" value="1"/>
</dbReference>
<evidence type="ECO:0000313" key="2">
    <source>
        <dbReference type="EMBL" id="QKV19505.1"/>
    </source>
</evidence>
<name>A0A6N1VIF3_9HYPH</name>
<dbReference type="PROSITE" id="PS50005">
    <property type="entry name" value="TPR"/>
    <property type="match status" value="3"/>
</dbReference>
<dbReference type="Gene3D" id="3.40.50.300">
    <property type="entry name" value="P-loop containing nucleotide triphosphate hydrolases"/>
    <property type="match status" value="1"/>
</dbReference>
<sequence>MTASHPYVNQALQAAASPSEYDALSGAKQVCRRILDKIPKHGRAPAALRAPQQQGSEAALPQEADEAIDLFRQGRLEEARAEAASLVARYPRAATMHNLLGSIEAGLGHSLRAIGSFRRAVALMPELLEPKLNLAEALGEVGRQEEAADILARATRSHPDSADAHDRLGAVLQALGRHEAAAESHRKAIDLNPRSAQAHINLGRALSALGKVEEATRQFAKAARLESDSGQAFSCLGAGLTGLGRPRDGIKACHRAIELSPGNAQAYVDLAEGLEGVGEIESARQCLERALALKPDHAGAHSALCGLHRRAGDEDGFRAALEKARRQCGEDDPRIRFRIAQLAETEDAPLAARRIAEGIPDGRLPAIMEASRLMLLGRVMDRQGDHAQAFELARRANDSLGATPLARNLDPAAFLRDIESLTASFAGFTEKPWQDPPDAPSDAPVFLVGPPGTGGGFIDAVLADHPSITVVEEKPMVARMRALIDGPADCERLEALSPSELEAMRHAYYGELNRHAGSGNAGAVIVDKLPLNIIHAGLISRVFPSAKFLFAAQHPCNSVLACYMDDPSLDAVTANFLDLETGATFYDRVMRLWSTYRQMLHLDVHVLSCEAPPADRRQTVRAMLQFLDLDPSYLLIERGTTRPGWWENYREQLEPVLPLLESWARHPA</sequence>
<accession>A0A6N1VIF3</accession>
<feature type="repeat" description="TPR" evidence="1">
    <location>
        <begin position="264"/>
        <end position="297"/>
    </location>
</feature>
<dbReference type="RefSeq" id="WP_175277397.1">
    <property type="nucleotide sequence ID" value="NZ_CP054836.1"/>
</dbReference>
<dbReference type="InterPro" id="IPR037919">
    <property type="entry name" value="OGT"/>
</dbReference>
<dbReference type="SUPFAM" id="SSF52540">
    <property type="entry name" value="P-loop containing nucleoside triphosphate hydrolases"/>
    <property type="match status" value="1"/>
</dbReference>
<dbReference type="PANTHER" id="PTHR44366">
    <property type="entry name" value="UDP-N-ACETYLGLUCOSAMINE--PEPTIDE N-ACETYLGLUCOSAMINYLTRANSFERASE 110 KDA SUBUNIT"/>
    <property type="match status" value="1"/>
</dbReference>
<dbReference type="GO" id="GO:0006493">
    <property type="term" value="P:protein O-linked glycosylation"/>
    <property type="evidence" value="ECO:0007669"/>
    <property type="project" value="InterPro"/>
</dbReference>
<dbReference type="Pfam" id="PF13432">
    <property type="entry name" value="TPR_16"/>
    <property type="match status" value="1"/>
</dbReference>
<dbReference type="PANTHER" id="PTHR44366:SF1">
    <property type="entry name" value="UDP-N-ACETYLGLUCOSAMINE--PEPTIDE N-ACETYLGLUCOSAMINYLTRANSFERASE 110 KDA SUBUNIT"/>
    <property type="match status" value="1"/>
</dbReference>
<proteinExistence type="predicted"/>
<dbReference type="InterPro" id="IPR019734">
    <property type="entry name" value="TPR_rpt"/>
</dbReference>
<dbReference type="InterPro" id="IPR011990">
    <property type="entry name" value="TPR-like_helical_dom_sf"/>
</dbReference>
<keyword evidence="3" id="KW-1185">Reference proteome</keyword>
<dbReference type="Gene3D" id="1.25.40.10">
    <property type="entry name" value="Tetratricopeptide repeat domain"/>
    <property type="match status" value="1"/>
</dbReference>
<dbReference type="EMBL" id="CP054836">
    <property type="protein sequence ID" value="QKV19505.1"/>
    <property type="molecule type" value="Genomic_DNA"/>
</dbReference>
<dbReference type="GO" id="GO:0097363">
    <property type="term" value="F:protein O-acetylglucosaminyltransferase activity"/>
    <property type="evidence" value="ECO:0007669"/>
    <property type="project" value="TreeGrafter"/>
</dbReference>
<dbReference type="SUPFAM" id="SSF48452">
    <property type="entry name" value="TPR-like"/>
    <property type="match status" value="2"/>
</dbReference>
<dbReference type="Pfam" id="PF07721">
    <property type="entry name" value="TPR_4"/>
    <property type="match status" value="1"/>
</dbReference>
<dbReference type="InterPro" id="IPR011717">
    <property type="entry name" value="TPR-4"/>
</dbReference>
<feature type="repeat" description="TPR" evidence="1">
    <location>
        <begin position="162"/>
        <end position="195"/>
    </location>
</feature>
<evidence type="ECO:0000313" key="3">
    <source>
        <dbReference type="Proteomes" id="UP000509367"/>
    </source>
</evidence>
<dbReference type="SMART" id="SM00028">
    <property type="entry name" value="TPR"/>
    <property type="match status" value="6"/>
</dbReference>